<name>A0ABT0H2D2_9HYPH</name>
<dbReference type="RefSeq" id="WP_248159698.1">
    <property type="nucleotide sequence ID" value="NZ_JALNMJ010000033.1"/>
</dbReference>
<accession>A0ABT0H2D2</accession>
<keyword evidence="1" id="KW-0238">DNA-binding</keyword>
<dbReference type="SMART" id="SM00530">
    <property type="entry name" value="HTH_XRE"/>
    <property type="match status" value="1"/>
</dbReference>
<organism evidence="3 4">
    <name type="scientific">Roseibium sediminicola</name>
    <dbReference type="NCBI Taxonomy" id="2933272"/>
    <lineage>
        <taxon>Bacteria</taxon>
        <taxon>Pseudomonadati</taxon>
        <taxon>Pseudomonadota</taxon>
        <taxon>Alphaproteobacteria</taxon>
        <taxon>Hyphomicrobiales</taxon>
        <taxon>Stappiaceae</taxon>
        <taxon>Roseibium</taxon>
    </lineage>
</organism>
<reference evidence="3" key="1">
    <citation type="submission" date="2022-04" db="EMBL/GenBank/DDBJ databases">
        <title>Roseibium sp. CAU 1639 isolated from mud.</title>
        <authorList>
            <person name="Kim W."/>
        </authorList>
    </citation>
    <scope>NUCLEOTIDE SEQUENCE</scope>
    <source>
        <strain evidence="3">CAU 1639</strain>
    </source>
</reference>
<evidence type="ECO:0000256" key="1">
    <source>
        <dbReference type="ARBA" id="ARBA00023125"/>
    </source>
</evidence>
<dbReference type="EMBL" id="JALNMJ010000033">
    <property type="protein sequence ID" value="MCK7615847.1"/>
    <property type="molecule type" value="Genomic_DNA"/>
</dbReference>
<dbReference type="Pfam" id="PF01381">
    <property type="entry name" value="HTH_3"/>
    <property type="match status" value="1"/>
</dbReference>
<dbReference type="InterPro" id="IPR001387">
    <property type="entry name" value="Cro/C1-type_HTH"/>
</dbReference>
<dbReference type="PANTHER" id="PTHR46797:SF25">
    <property type="entry name" value="TRANSCRIPTIONAL REGULATOR"/>
    <property type="match status" value="1"/>
</dbReference>
<dbReference type="Pfam" id="PF07883">
    <property type="entry name" value="Cupin_2"/>
    <property type="match status" value="1"/>
</dbReference>
<dbReference type="InterPro" id="IPR050807">
    <property type="entry name" value="TransReg_Diox_bact_type"/>
</dbReference>
<evidence type="ECO:0000259" key="2">
    <source>
        <dbReference type="PROSITE" id="PS50943"/>
    </source>
</evidence>
<dbReference type="SUPFAM" id="SSF47413">
    <property type="entry name" value="lambda repressor-like DNA-binding domains"/>
    <property type="match status" value="1"/>
</dbReference>
<keyword evidence="4" id="KW-1185">Reference proteome</keyword>
<dbReference type="Gene3D" id="1.10.260.40">
    <property type="entry name" value="lambda repressor-like DNA-binding domains"/>
    <property type="match status" value="1"/>
</dbReference>
<comment type="caution">
    <text evidence="3">The sequence shown here is derived from an EMBL/GenBank/DDBJ whole genome shotgun (WGS) entry which is preliminary data.</text>
</comment>
<dbReference type="PANTHER" id="PTHR46797">
    <property type="entry name" value="HTH-TYPE TRANSCRIPTIONAL REGULATOR"/>
    <property type="match status" value="1"/>
</dbReference>
<dbReference type="InterPro" id="IPR011051">
    <property type="entry name" value="RmlC_Cupin_sf"/>
</dbReference>
<dbReference type="Proteomes" id="UP001431221">
    <property type="component" value="Unassembled WGS sequence"/>
</dbReference>
<dbReference type="CDD" id="cd02209">
    <property type="entry name" value="cupin_XRE_C"/>
    <property type="match status" value="1"/>
</dbReference>
<protein>
    <submittedName>
        <fullName evidence="3">XRE family transcriptional regulator</fullName>
    </submittedName>
</protein>
<dbReference type="PROSITE" id="PS50943">
    <property type="entry name" value="HTH_CROC1"/>
    <property type="match status" value="1"/>
</dbReference>
<evidence type="ECO:0000313" key="4">
    <source>
        <dbReference type="Proteomes" id="UP001431221"/>
    </source>
</evidence>
<feature type="domain" description="HTH cro/C1-type" evidence="2">
    <location>
        <begin position="23"/>
        <end position="77"/>
    </location>
</feature>
<gene>
    <name evidence="3" type="ORF">M0H32_27130</name>
</gene>
<dbReference type="SUPFAM" id="SSF51182">
    <property type="entry name" value="RmlC-like cupins"/>
    <property type="match status" value="1"/>
</dbReference>
<dbReference type="CDD" id="cd00093">
    <property type="entry name" value="HTH_XRE"/>
    <property type="match status" value="1"/>
</dbReference>
<proteinExistence type="predicted"/>
<dbReference type="Gene3D" id="2.60.120.10">
    <property type="entry name" value="Jelly Rolls"/>
    <property type="match status" value="1"/>
</dbReference>
<dbReference type="InterPro" id="IPR013096">
    <property type="entry name" value="Cupin_2"/>
</dbReference>
<evidence type="ECO:0000313" key="3">
    <source>
        <dbReference type="EMBL" id="MCK7615847.1"/>
    </source>
</evidence>
<dbReference type="InterPro" id="IPR010982">
    <property type="entry name" value="Lambda_DNA-bd_dom_sf"/>
</dbReference>
<sequence>MTLSGPTETSQAEQDTPNYGAVIRQRRKALGMTLDDVAKATNLTIGFLSQVERGISSPSLSSFQRIAGALQTSLEQLIKVPEPYSEFVSRDNRQTYVLGKAKRLYEKLGPGFPGALTYPCIIHRPPGHVSEHMQHEGEVFCYLLEGSLEYHLGDKVFIMTPGDSIHHDTAKPHYSKVLGDETTAELWVSSTPINYGKG</sequence>
<dbReference type="InterPro" id="IPR014710">
    <property type="entry name" value="RmlC-like_jellyroll"/>
</dbReference>